<dbReference type="RefSeq" id="WP_068564736.1">
    <property type="nucleotide sequence ID" value="NZ_FNLF01000001.1"/>
</dbReference>
<sequence length="70" mass="7831">MESNPLFADWLEGPEGRRISNQLEGCGVGERLWALAEAYRRSRYDTREESIAIGGFDLQPVRPHATPSVA</sequence>
<reference evidence="2" key="1">
    <citation type="submission" date="2016-10" db="EMBL/GenBank/DDBJ databases">
        <authorList>
            <person name="Varghese N."/>
            <person name="Submissions S."/>
        </authorList>
    </citation>
    <scope>NUCLEOTIDE SEQUENCE [LARGE SCALE GENOMIC DNA]</scope>
    <source>
        <strain evidence="2">DSM 44142</strain>
    </source>
</reference>
<accession>A0A1H0Y087</accession>
<gene>
    <name evidence="1" type="ORF">SAMN04489765_0020</name>
</gene>
<organism evidence="1 2">
    <name type="scientific">Tsukamurella pulmonis</name>
    <dbReference type="NCBI Taxonomy" id="47312"/>
    <lineage>
        <taxon>Bacteria</taxon>
        <taxon>Bacillati</taxon>
        <taxon>Actinomycetota</taxon>
        <taxon>Actinomycetes</taxon>
        <taxon>Mycobacteriales</taxon>
        <taxon>Tsukamurellaceae</taxon>
        <taxon>Tsukamurella</taxon>
    </lineage>
</organism>
<dbReference type="EMBL" id="FNLF01000001">
    <property type="protein sequence ID" value="SDQ08562.1"/>
    <property type="molecule type" value="Genomic_DNA"/>
</dbReference>
<dbReference type="AlphaFoldDB" id="A0A1H0Y087"/>
<dbReference type="Proteomes" id="UP000183053">
    <property type="component" value="Unassembled WGS sequence"/>
</dbReference>
<evidence type="ECO:0000313" key="2">
    <source>
        <dbReference type="Proteomes" id="UP000183053"/>
    </source>
</evidence>
<name>A0A1H0Y087_9ACTN</name>
<evidence type="ECO:0000313" key="1">
    <source>
        <dbReference type="EMBL" id="SDQ08562.1"/>
    </source>
</evidence>
<proteinExistence type="predicted"/>
<keyword evidence="2" id="KW-1185">Reference proteome</keyword>
<protein>
    <submittedName>
        <fullName evidence="1">Uncharacterized protein</fullName>
    </submittedName>
</protein>
<dbReference type="OrthoDB" id="9933045at2"/>